<dbReference type="NCBIfam" id="TIGR02937">
    <property type="entry name" value="sigma70-ECF"/>
    <property type="match status" value="1"/>
</dbReference>
<dbReference type="InterPro" id="IPR014284">
    <property type="entry name" value="RNA_pol_sigma-70_dom"/>
</dbReference>
<dbReference type="InterPro" id="IPR013249">
    <property type="entry name" value="RNA_pol_sigma70_r4_t2"/>
</dbReference>
<comment type="similarity">
    <text evidence="1 6">Belongs to the sigma-70 factor family. ECF subfamily.</text>
</comment>
<evidence type="ECO:0000256" key="3">
    <source>
        <dbReference type="ARBA" id="ARBA00023082"/>
    </source>
</evidence>
<protein>
    <recommendedName>
        <fullName evidence="6">RNA polymerase sigma factor</fullName>
    </recommendedName>
</protein>
<dbReference type="SUPFAM" id="SSF88659">
    <property type="entry name" value="Sigma3 and sigma4 domains of RNA polymerase sigma factors"/>
    <property type="match status" value="1"/>
</dbReference>
<dbReference type="PANTHER" id="PTHR43133">
    <property type="entry name" value="RNA POLYMERASE ECF-TYPE SIGMA FACTO"/>
    <property type="match status" value="1"/>
</dbReference>
<dbReference type="SUPFAM" id="SSF88946">
    <property type="entry name" value="Sigma2 domain of RNA polymerase sigma factors"/>
    <property type="match status" value="1"/>
</dbReference>
<dbReference type="RefSeq" id="WP_242631345.1">
    <property type="nucleotide sequence ID" value="NZ_SJPG01000001.1"/>
</dbReference>
<dbReference type="Gene3D" id="1.10.10.10">
    <property type="entry name" value="Winged helix-like DNA-binding domain superfamily/Winged helix DNA-binding domain"/>
    <property type="match status" value="1"/>
</dbReference>
<evidence type="ECO:0000259" key="8">
    <source>
        <dbReference type="Pfam" id="PF08281"/>
    </source>
</evidence>
<accession>A0A5C5XIC5</accession>
<evidence type="ECO:0000313" key="9">
    <source>
        <dbReference type="EMBL" id="TWT62544.1"/>
    </source>
</evidence>
<name>A0A5C5XIC5_9PLAN</name>
<evidence type="ECO:0000259" key="7">
    <source>
        <dbReference type="Pfam" id="PF04542"/>
    </source>
</evidence>
<keyword evidence="5 6" id="KW-0804">Transcription</keyword>
<comment type="caution">
    <text evidence="9">The sequence shown here is derived from an EMBL/GenBank/DDBJ whole genome shotgun (WGS) entry which is preliminary data.</text>
</comment>
<evidence type="ECO:0000256" key="2">
    <source>
        <dbReference type="ARBA" id="ARBA00023015"/>
    </source>
</evidence>
<dbReference type="InterPro" id="IPR007627">
    <property type="entry name" value="RNA_pol_sigma70_r2"/>
</dbReference>
<dbReference type="AlphaFoldDB" id="A0A5C5XIC5"/>
<dbReference type="GO" id="GO:0016987">
    <property type="term" value="F:sigma factor activity"/>
    <property type="evidence" value="ECO:0007669"/>
    <property type="project" value="UniProtKB-KW"/>
</dbReference>
<evidence type="ECO:0000256" key="4">
    <source>
        <dbReference type="ARBA" id="ARBA00023125"/>
    </source>
</evidence>
<dbReference type="InterPro" id="IPR013324">
    <property type="entry name" value="RNA_pol_sigma_r3/r4-like"/>
</dbReference>
<keyword evidence="2 6" id="KW-0805">Transcription regulation</keyword>
<evidence type="ECO:0000256" key="1">
    <source>
        <dbReference type="ARBA" id="ARBA00010641"/>
    </source>
</evidence>
<sequence length="185" mass="21442">MSDSNTLSSELRVVRGCLTGDGESVRTFVRQFRDSVYRVSFRILRHHEDAEDVVQETFVRAIRSLHQWDQTRPLRPWLLTIAANRCRTALAKRSRSPIVTSQDFAESACDLSPDMEERSELAEELELHLQALKPDLQECFRLFYTEQFSCAEIAKRMNRPEGTIKTWLHRARGQLAQALQRRGHG</sequence>
<dbReference type="PANTHER" id="PTHR43133:SF8">
    <property type="entry name" value="RNA POLYMERASE SIGMA FACTOR HI_1459-RELATED"/>
    <property type="match status" value="1"/>
</dbReference>
<evidence type="ECO:0000256" key="5">
    <source>
        <dbReference type="ARBA" id="ARBA00023163"/>
    </source>
</evidence>
<keyword evidence="3 6" id="KW-0731">Sigma factor</keyword>
<dbReference type="Proteomes" id="UP000316095">
    <property type="component" value="Unassembled WGS sequence"/>
</dbReference>
<proteinExistence type="inferred from homology"/>
<dbReference type="PROSITE" id="PS01063">
    <property type="entry name" value="SIGMA70_ECF"/>
    <property type="match status" value="1"/>
</dbReference>
<gene>
    <name evidence="9" type="primary">sigW_5</name>
    <name evidence="9" type="ORF">Pan54_32860</name>
</gene>
<dbReference type="GO" id="GO:0006352">
    <property type="term" value="P:DNA-templated transcription initiation"/>
    <property type="evidence" value="ECO:0007669"/>
    <property type="project" value="InterPro"/>
</dbReference>
<dbReference type="InterPro" id="IPR039425">
    <property type="entry name" value="RNA_pol_sigma-70-like"/>
</dbReference>
<feature type="domain" description="RNA polymerase sigma factor 70 region 4 type 2" evidence="8">
    <location>
        <begin position="124"/>
        <end position="175"/>
    </location>
</feature>
<organism evidence="9 10">
    <name type="scientific">Rubinisphaera italica</name>
    <dbReference type="NCBI Taxonomy" id="2527969"/>
    <lineage>
        <taxon>Bacteria</taxon>
        <taxon>Pseudomonadati</taxon>
        <taxon>Planctomycetota</taxon>
        <taxon>Planctomycetia</taxon>
        <taxon>Planctomycetales</taxon>
        <taxon>Planctomycetaceae</taxon>
        <taxon>Rubinisphaera</taxon>
    </lineage>
</organism>
<dbReference type="InterPro" id="IPR013325">
    <property type="entry name" value="RNA_pol_sigma_r2"/>
</dbReference>
<dbReference type="Gene3D" id="1.10.1740.10">
    <property type="match status" value="1"/>
</dbReference>
<feature type="domain" description="RNA polymerase sigma-70 region 2" evidence="7">
    <location>
        <begin position="28"/>
        <end position="95"/>
    </location>
</feature>
<reference evidence="9 10" key="1">
    <citation type="submission" date="2019-02" db="EMBL/GenBank/DDBJ databases">
        <title>Deep-cultivation of Planctomycetes and their phenomic and genomic characterization uncovers novel biology.</title>
        <authorList>
            <person name="Wiegand S."/>
            <person name="Jogler M."/>
            <person name="Boedeker C."/>
            <person name="Pinto D."/>
            <person name="Vollmers J."/>
            <person name="Rivas-Marin E."/>
            <person name="Kohn T."/>
            <person name="Peeters S.H."/>
            <person name="Heuer A."/>
            <person name="Rast P."/>
            <person name="Oberbeckmann S."/>
            <person name="Bunk B."/>
            <person name="Jeske O."/>
            <person name="Meyerdierks A."/>
            <person name="Storesund J.E."/>
            <person name="Kallscheuer N."/>
            <person name="Luecker S."/>
            <person name="Lage O.M."/>
            <person name="Pohl T."/>
            <person name="Merkel B.J."/>
            <person name="Hornburger P."/>
            <person name="Mueller R.-W."/>
            <person name="Bruemmer F."/>
            <person name="Labrenz M."/>
            <person name="Spormann A.M."/>
            <person name="Op Den Camp H."/>
            <person name="Overmann J."/>
            <person name="Amann R."/>
            <person name="Jetten M.S.M."/>
            <person name="Mascher T."/>
            <person name="Medema M.H."/>
            <person name="Devos D.P."/>
            <person name="Kaster A.-K."/>
            <person name="Ovreas L."/>
            <person name="Rohde M."/>
            <person name="Galperin M.Y."/>
            <person name="Jogler C."/>
        </authorList>
    </citation>
    <scope>NUCLEOTIDE SEQUENCE [LARGE SCALE GENOMIC DNA]</scope>
    <source>
        <strain evidence="9 10">Pan54</strain>
    </source>
</reference>
<evidence type="ECO:0000313" key="10">
    <source>
        <dbReference type="Proteomes" id="UP000316095"/>
    </source>
</evidence>
<keyword evidence="10" id="KW-1185">Reference proteome</keyword>
<dbReference type="Pfam" id="PF04542">
    <property type="entry name" value="Sigma70_r2"/>
    <property type="match status" value="1"/>
</dbReference>
<dbReference type="InterPro" id="IPR036388">
    <property type="entry name" value="WH-like_DNA-bd_sf"/>
</dbReference>
<dbReference type="GO" id="GO:0003677">
    <property type="term" value="F:DNA binding"/>
    <property type="evidence" value="ECO:0007669"/>
    <property type="project" value="UniProtKB-KW"/>
</dbReference>
<evidence type="ECO:0000256" key="6">
    <source>
        <dbReference type="RuleBase" id="RU000716"/>
    </source>
</evidence>
<keyword evidence="4 6" id="KW-0238">DNA-binding</keyword>
<dbReference type="InterPro" id="IPR000838">
    <property type="entry name" value="RNA_pol_sigma70_ECF_CS"/>
</dbReference>
<dbReference type="EMBL" id="SJPG01000001">
    <property type="protein sequence ID" value="TWT62544.1"/>
    <property type="molecule type" value="Genomic_DNA"/>
</dbReference>
<dbReference type="Pfam" id="PF08281">
    <property type="entry name" value="Sigma70_r4_2"/>
    <property type="match status" value="1"/>
</dbReference>